<sequence>MTLCVTGHGLTHSVTDDSQVDEQGNRMMMRLRRFRLSSLAGAVIAIMVLGPFASADQRIVLKSGIALEGLFAEIASLNQDPFYVGGQGQPKSRPILLVDDGLRRVYIHERGMVAGPPQDVRGIERTIEFKQSLPLGGSDIQGIGDILGVSDFNEYGRRTITVRGPTGAAIDIVQGITELNSRYAKVEALKAKPSYIWDMRVATSSIMSETLQRIFRQRIDQTDVNERLTVVRFFIEAERFRAAEEELTRTIRAFPELKDMKTQLIGIVNRQANQLIDEAALRASVGQENYARTVYQRFPMNAVGRITREKVKIASEKLAETDQQVKDLVEALRADLAKLPEGQRDSLQEVFGEIENGLSSATLPRLNDYSRLRASETVTLEERVALAVAGWLMGPGSGEQNLVVASSLVQVRDLVAEYLGPADLARRPQILEELRGIEGSQIEYVARLLPQLLPVKEWPDGSEDPTIPGMFRVGNVAGAEQEQQSLIDQPRYLVQLPPEYDPHREYPCLVVLAPPGASPELELAWWAGDFDPSQGTRIGHATRNGYIVVAPQWGRATQRTYEYTPREHHAVLSSLRHAMRRASIDADRVFLAGHGDGATAAWDIALSHPDHWAGLISINGEPDKTIQHYFPNAEHIPLYFVMGEASGPKPPLIRMGAVLDDYMNARNDATVVMYRGRGREDFYEEIPKLFEWLNVSTHVRKPIPQELNTVTMRKGDQYFWWLELGPLKPLVEINPVLWEQAERKRSGKIDSAVLGGNQIRVNGPSDTYMLCLRPDMGVDLNEQIVIRRARDRVPDYYRFDGELEPLLEDTRRRADRKRPFWARIRVPMND</sequence>
<organism evidence="3 4">
    <name type="scientific">Stieleria neptunia</name>
    <dbReference type="NCBI Taxonomy" id="2527979"/>
    <lineage>
        <taxon>Bacteria</taxon>
        <taxon>Pseudomonadati</taxon>
        <taxon>Planctomycetota</taxon>
        <taxon>Planctomycetia</taxon>
        <taxon>Pirellulales</taxon>
        <taxon>Pirellulaceae</taxon>
        <taxon>Stieleria</taxon>
    </lineage>
</organism>
<feature type="transmembrane region" description="Helical" evidence="2">
    <location>
        <begin position="36"/>
        <end position="53"/>
    </location>
</feature>
<dbReference type="PANTHER" id="PTHR43037">
    <property type="entry name" value="UNNAMED PRODUCT-RELATED"/>
    <property type="match status" value="1"/>
</dbReference>
<dbReference type="AlphaFoldDB" id="A0A518I1L4"/>
<evidence type="ECO:0000313" key="4">
    <source>
        <dbReference type="Proteomes" id="UP000319004"/>
    </source>
</evidence>
<dbReference type="InterPro" id="IPR029058">
    <property type="entry name" value="AB_hydrolase_fold"/>
</dbReference>
<keyword evidence="1" id="KW-0732">Signal</keyword>
<keyword evidence="3" id="KW-0378">Hydrolase</keyword>
<name>A0A518I1L4_9BACT</name>
<evidence type="ECO:0000256" key="1">
    <source>
        <dbReference type="ARBA" id="ARBA00022729"/>
    </source>
</evidence>
<keyword evidence="2" id="KW-0472">Membrane</keyword>
<dbReference type="EMBL" id="CP037423">
    <property type="protein sequence ID" value="QDV46968.1"/>
    <property type="molecule type" value="Genomic_DNA"/>
</dbReference>
<reference evidence="3 4" key="1">
    <citation type="submission" date="2019-03" db="EMBL/GenBank/DDBJ databases">
        <title>Deep-cultivation of Planctomycetes and their phenomic and genomic characterization uncovers novel biology.</title>
        <authorList>
            <person name="Wiegand S."/>
            <person name="Jogler M."/>
            <person name="Boedeker C."/>
            <person name="Pinto D."/>
            <person name="Vollmers J."/>
            <person name="Rivas-Marin E."/>
            <person name="Kohn T."/>
            <person name="Peeters S.H."/>
            <person name="Heuer A."/>
            <person name="Rast P."/>
            <person name="Oberbeckmann S."/>
            <person name="Bunk B."/>
            <person name="Jeske O."/>
            <person name="Meyerdierks A."/>
            <person name="Storesund J.E."/>
            <person name="Kallscheuer N."/>
            <person name="Luecker S."/>
            <person name="Lage O.M."/>
            <person name="Pohl T."/>
            <person name="Merkel B.J."/>
            <person name="Hornburger P."/>
            <person name="Mueller R.-W."/>
            <person name="Bruemmer F."/>
            <person name="Labrenz M."/>
            <person name="Spormann A.M."/>
            <person name="Op den Camp H."/>
            <person name="Overmann J."/>
            <person name="Amann R."/>
            <person name="Jetten M.S.M."/>
            <person name="Mascher T."/>
            <person name="Medema M.H."/>
            <person name="Devos D.P."/>
            <person name="Kaster A.-K."/>
            <person name="Ovreas L."/>
            <person name="Rohde M."/>
            <person name="Galperin M.Y."/>
            <person name="Jogler C."/>
        </authorList>
    </citation>
    <scope>NUCLEOTIDE SEQUENCE [LARGE SCALE GENOMIC DNA]</scope>
    <source>
        <strain evidence="3 4">Enr13</strain>
    </source>
</reference>
<keyword evidence="2" id="KW-0812">Transmembrane</keyword>
<dbReference type="KEGG" id="snep:Enr13x_68770"/>
<gene>
    <name evidence="3" type="ORF">Enr13x_68770</name>
</gene>
<protein>
    <submittedName>
        <fullName evidence="3">Alpha/beta hydrolase family protein</fullName>
    </submittedName>
</protein>
<evidence type="ECO:0000313" key="3">
    <source>
        <dbReference type="EMBL" id="QDV46968.1"/>
    </source>
</evidence>
<keyword evidence="2" id="KW-1133">Transmembrane helix</keyword>
<dbReference type="GO" id="GO:0016787">
    <property type="term" value="F:hydrolase activity"/>
    <property type="evidence" value="ECO:0007669"/>
    <property type="project" value="UniProtKB-KW"/>
</dbReference>
<dbReference type="Gene3D" id="3.40.50.1820">
    <property type="entry name" value="alpha/beta hydrolase"/>
    <property type="match status" value="1"/>
</dbReference>
<dbReference type="PANTHER" id="PTHR43037:SF1">
    <property type="entry name" value="BLL1128 PROTEIN"/>
    <property type="match status" value="1"/>
</dbReference>
<keyword evidence="4" id="KW-1185">Reference proteome</keyword>
<dbReference type="SUPFAM" id="SSF53474">
    <property type="entry name" value="alpha/beta-Hydrolases"/>
    <property type="match status" value="1"/>
</dbReference>
<dbReference type="InterPro" id="IPR050955">
    <property type="entry name" value="Plant_Biomass_Hydrol_Est"/>
</dbReference>
<evidence type="ECO:0000256" key="2">
    <source>
        <dbReference type="SAM" id="Phobius"/>
    </source>
</evidence>
<accession>A0A518I1L4</accession>
<proteinExistence type="predicted"/>
<dbReference type="Proteomes" id="UP000319004">
    <property type="component" value="Chromosome"/>
</dbReference>